<evidence type="ECO:0000256" key="6">
    <source>
        <dbReference type="RuleBase" id="RU000477"/>
    </source>
</evidence>
<dbReference type="OrthoDB" id="3222at2759"/>
<keyword evidence="4 7" id="KW-1133">Transmembrane helix</keyword>
<organism evidence="9">
    <name type="scientific">Selaginella moellendorffii</name>
    <name type="common">Spikemoss</name>
    <dbReference type="NCBI Taxonomy" id="88036"/>
    <lineage>
        <taxon>Eukaryota</taxon>
        <taxon>Viridiplantae</taxon>
        <taxon>Streptophyta</taxon>
        <taxon>Embryophyta</taxon>
        <taxon>Tracheophyta</taxon>
        <taxon>Lycopodiopsida</taxon>
        <taxon>Selaginellales</taxon>
        <taxon>Selaginellaceae</taxon>
        <taxon>Selaginella</taxon>
    </lineage>
</organism>
<dbReference type="EMBL" id="GL377586">
    <property type="protein sequence ID" value="EFJ25661.1"/>
    <property type="molecule type" value="Genomic_DNA"/>
</dbReference>
<accession>D8RQI8</accession>
<feature type="transmembrane region" description="Helical" evidence="7">
    <location>
        <begin position="107"/>
        <end position="129"/>
    </location>
</feature>
<dbReference type="InterPro" id="IPR022357">
    <property type="entry name" value="MIP_CS"/>
</dbReference>
<sequence length="260" mass="27345">MRSSYSRLLLLLLERSTDPIHLFDHANFFGLVLILKVGAEFIGTFILIFTAAATPIVNKQLGGLSVFALSATPALAVTTIIFSTGHICGAHLNPSVTISFAALGQFPWIQVPVYIVAQLLASVLASFILKGVYYPDIAAGVTVPIGSDLQAFVLELVISFILMFVNTALATDRSAVGDMAAVAVGATVFVNNLAASQATGASMNPARTIGPAIAANCYKSLWVYIVAPTLGCLLGAAGYTIVRTTGASKPKKWGRNELLQ</sequence>
<evidence type="ECO:0000256" key="3">
    <source>
        <dbReference type="ARBA" id="ARBA00022692"/>
    </source>
</evidence>
<comment type="subcellular location">
    <subcellularLocation>
        <location evidence="1">Membrane</location>
        <topology evidence="1">Multi-pass membrane protein</topology>
    </subcellularLocation>
</comment>
<name>D8RQI8_SELML</name>
<keyword evidence="5 7" id="KW-0472">Membrane</keyword>
<proteinExistence type="inferred from homology"/>
<dbReference type="STRING" id="88036.D8RQI8"/>
<dbReference type="eggNOG" id="KOG0223">
    <property type="taxonomic scope" value="Eukaryota"/>
</dbReference>
<evidence type="ECO:0000313" key="8">
    <source>
        <dbReference type="EMBL" id="EFJ25661.1"/>
    </source>
</evidence>
<reference evidence="8 9" key="1">
    <citation type="journal article" date="2011" name="Science">
        <title>The Selaginella genome identifies genetic changes associated with the evolution of vascular plants.</title>
        <authorList>
            <person name="Banks J.A."/>
            <person name="Nishiyama T."/>
            <person name="Hasebe M."/>
            <person name="Bowman J.L."/>
            <person name="Gribskov M."/>
            <person name="dePamphilis C."/>
            <person name="Albert V.A."/>
            <person name="Aono N."/>
            <person name="Aoyama T."/>
            <person name="Ambrose B.A."/>
            <person name="Ashton N.W."/>
            <person name="Axtell M.J."/>
            <person name="Barker E."/>
            <person name="Barker M.S."/>
            <person name="Bennetzen J.L."/>
            <person name="Bonawitz N.D."/>
            <person name="Chapple C."/>
            <person name="Cheng C."/>
            <person name="Correa L.G."/>
            <person name="Dacre M."/>
            <person name="DeBarry J."/>
            <person name="Dreyer I."/>
            <person name="Elias M."/>
            <person name="Engstrom E.M."/>
            <person name="Estelle M."/>
            <person name="Feng L."/>
            <person name="Finet C."/>
            <person name="Floyd S.K."/>
            <person name="Frommer W.B."/>
            <person name="Fujita T."/>
            <person name="Gramzow L."/>
            <person name="Gutensohn M."/>
            <person name="Harholt J."/>
            <person name="Hattori M."/>
            <person name="Heyl A."/>
            <person name="Hirai T."/>
            <person name="Hiwatashi Y."/>
            <person name="Ishikawa M."/>
            <person name="Iwata M."/>
            <person name="Karol K.G."/>
            <person name="Koehler B."/>
            <person name="Kolukisaoglu U."/>
            <person name="Kubo M."/>
            <person name="Kurata T."/>
            <person name="Lalonde S."/>
            <person name="Li K."/>
            <person name="Li Y."/>
            <person name="Litt A."/>
            <person name="Lyons E."/>
            <person name="Manning G."/>
            <person name="Maruyama T."/>
            <person name="Michael T.P."/>
            <person name="Mikami K."/>
            <person name="Miyazaki S."/>
            <person name="Morinaga S."/>
            <person name="Murata T."/>
            <person name="Mueller-Roeber B."/>
            <person name="Nelson D.R."/>
            <person name="Obara M."/>
            <person name="Oguri Y."/>
            <person name="Olmstead R.G."/>
            <person name="Onodera N."/>
            <person name="Petersen B.L."/>
            <person name="Pils B."/>
            <person name="Prigge M."/>
            <person name="Rensing S.A."/>
            <person name="Riano-Pachon D.M."/>
            <person name="Roberts A.W."/>
            <person name="Sato Y."/>
            <person name="Scheller H.V."/>
            <person name="Schulz B."/>
            <person name="Schulz C."/>
            <person name="Shakirov E.V."/>
            <person name="Shibagaki N."/>
            <person name="Shinohara N."/>
            <person name="Shippen D.E."/>
            <person name="Soerensen I."/>
            <person name="Sotooka R."/>
            <person name="Sugimoto N."/>
            <person name="Sugita M."/>
            <person name="Sumikawa N."/>
            <person name="Tanurdzic M."/>
            <person name="Theissen G."/>
            <person name="Ulvskov P."/>
            <person name="Wakazuki S."/>
            <person name="Weng J.K."/>
            <person name="Willats W.W."/>
            <person name="Wipf D."/>
            <person name="Wolf P.G."/>
            <person name="Yang L."/>
            <person name="Zimmer A.D."/>
            <person name="Zhu Q."/>
            <person name="Mitros T."/>
            <person name="Hellsten U."/>
            <person name="Loque D."/>
            <person name="Otillar R."/>
            <person name="Salamov A."/>
            <person name="Schmutz J."/>
            <person name="Shapiro H."/>
            <person name="Lindquist E."/>
            <person name="Lucas S."/>
            <person name="Rokhsar D."/>
            <person name="Grigoriev I.V."/>
        </authorList>
    </citation>
    <scope>NUCLEOTIDE SEQUENCE [LARGE SCALE GENOMIC DNA]</scope>
</reference>
<dbReference type="Proteomes" id="UP000001514">
    <property type="component" value="Unassembled WGS sequence"/>
</dbReference>
<dbReference type="AlphaFoldDB" id="D8RQI8"/>
<feature type="transmembrane region" description="Helical" evidence="7">
    <location>
        <begin position="149"/>
        <end position="169"/>
    </location>
</feature>
<keyword evidence="9" id="KW-1185">Reference proteome</keyword>
<dbReference type="InterPro" id="IPR034294">
    <property type="entry name" value="Aquaporin_transptr"/>
</dbReference>
<evidence type="ECO:0000256" key="5">
    <source>
        <dbReference type="ARBA" id="ARBA00023136"/>
    </source>
</evidence>
<dbReference type="HOGENOM" id="CLU_020019_3_1_1"/>
<dbReference type="SUPFAM" id="SSF81338">
    <property type="entry name" value="Aquaporin-like"/>
    <property type="match status" value="1"/>
</dbReference>
<dbReference type="PANTHER" id="PTHR45724">
    <property type="entry name" value="AQUAPORIN NIP2-1"/>
    <property type="match status" value="1"/>
</dbReference>
<evidence type="ECO:0000256" key="7">
    <source>
        <dbReference type="SAM" id="Phobius"/>
    </source>
</evidence>
<dbReference type="PRINTS" id="PR00783">
    <property type="entry name" value="MINTRINSICP"/>
</dbReference>
<dbReference type="PROSITE" id="PS00221">
    <property type="entry name" value="MIP"/>
    <property type="match status" value="1"/>
</dbReference>
<evidence type="ECO:0000256" key="4">
    <source>
        <dbReference type="ARBA" id="ARBA00022989"/>
    </source>
</evidence>
<dbReference type="Pfam" id="PF00230">
    <property type="entry name" value="MIP"/>
    <property type="match status" value="1"/>
</dbReference>
<dbReference type="InterPro" id="IPR023271">
    <property type="entry name" value="Aquaporin-like"/>
</dbReference>
<dbReference type="InterPro" id="IPR000425">
    <property type="entry name" value="MIP"/>
</dbReference>
<comment type="similarity">
    <text evidence="6">Belongs to the MIP/aquaporin (TC 1.A.8) family.</text>
</comment>
<evidence type="ECO:0000256" key="1">
    <source>
        <dbReference type="ARBA" id="ARBA00004141"/>
    </source>
</evidence>
<dbReference type="InParanoid" id="D8RQI8"/>
<keyword evidence="3 6" id="KW-0812">Transmembrane</keyword>
<feature type="transmembrane region" description="Helical" evidence="7">
    <location>
        <begin position="27"/>
        <end position="52"/>
    </location>
</feature>
<dbReference type="Gene3D" id="1.20.1080.10">
    <property type="entry name" value="Glycerol uptake facilitator protein"/>
    <property type="match status" value="1"/>
</dbReference>
<dbReference type="GO" id="GO:0015267">
    <property type="term" value="F:channel activity"/>
    <property type="evidence" value="ECO:0007669"/>
    <property type="project" value="InterPro"/>
</dbReference>
<protein>
    <submittedName>
        <fullName evidence="8">Uncharacterized protein</fullName>
    </submittedName>
</protein>
<feature type="transmembrane region" description="Helical" evidence="7">
    <location>
        <begin position="221"/>
        <end position="242"/>
    </location>
</feature>
<evidence type="ECO:0000256" key="2">
    <source>
        <dbReference type="ARBA" id="ARBA00022448"/>
    </source>
</evidence>
<gene>
    <name evidence="8" type="ORF">SELMODRAFT_99369</name>
</gene>
<dbReference type="GO" id="GO:0016020">
    <property type="term" value="C:membrane"/>
    <property type="evidence" value="ECO:0007669"/>
    <property type="project" value="UniProtKB-SubCell"/>
</dbReference>
<keyword evidence="2 6" id="KW-0813">Transport</keyword>
<dbReference type="OMA" id="GRNSCHY"/>
<dbReference type="Gramene" id="EFJ25661">
    <property type="protein sequence ID" value="EFJ25661"/>
    <property type="gene ID" value="SELMODRAFT_99369"/>
</dbReference>
<feature type="transmembrane region" description="Helical" evidence="7">
    <location>
        <begin position="64"/>
        <end position="87"/>
    </location>
</feature>
<evidence type="ECO:0000313" key="9">
    <source>
        <dbReference type="Proteomes" id="UP000001514"/>
    </source>
</evidence>
<dbReference type="PANTHER" id="PTHR45724:SF19">
    <property type="entry name" value="AQUAPORIN NIP6-1"/>
    <property type="match status" value="1"/>
</dbReference>
<dbReference type="KEGG" id="smo:SELMODRAFT_99369"/>